<protein>
    <submittedName>
        <fullName evidence="1">Uncharacterized protein</fullName>
    </submittedName>
</protein>
<comment type="caution">
    <text evidence="1">The sequence shown here is derived from an EMBL/GenBank/DDBJ whole genome shotgun (WGS) entry which is preliminary data.</text>
</comment>
<reference evidence="1 2" key="1">
    <citation type="submission" date="2020-09" db="EMBL/GenBank/DDBJ databases">
        <title>De no assembly of potato wild relative species, Solanum commersonii.</title>
        <authorList>
            <person name="Cho K."/>
        </authorList>
    </citation>
    <scope>NUCLEOTIDE SEQUENCE [LARGE SCALE GENOMIC DNA]</scope>
    <source>
        <strain evidence="1">LZ3.2</strain>
        <tissue evidence="1">Leaf</tissue>
    </source>
</reference>
<organism evidence="1 2">
    <name type="scientific">Solanum commersonii</name>
    <name type="common">Commerson's wild potato</name>
    <name type="synonym">Commerson's nightshade</name>
    <dbReference type="NCBI Taxonomy" id="4109"/>
    <lineage>
        <taxon>Eukaryota</taxon>
        <taxon>Viridiplantae</taxon>
        <taxon>Streptophyta</taxon>
        <taxon>Embryophyta</taxon>
        <taxon>Tracheophyta</taxon>
        <taxon>Spermatophyta</taxon>
        <taxon>Magnoliopsida</taxon>
        <taxon>eudicotyledons</taxon>
        <taxon>Gunneridae</taxon>
        <taxon>Pentapetalae</taxon>
        <taxon>asterids</taxon>
        <taxon>lamiids</taxon>
        <taxon>Solanales</taxon>
        <taxon>Solanaceae</taxon>
        <taxon>Solanoideae</taxon>
        <taxon>Solaneae</taxon>
        <taxon>Solanum</taxon>
    </lineage>
</organism>
<accession>A0A9J5YXP9</accession>
<keyword evidence="2" id="KW-1185">Reference proteome</keyword>
<gene>
    <name evidence="1" type="ORF">H5410_026678</name>
</gene>
<dbReference type="EMBL" id="JACXVP010000005">
    <property type="protein sequence ID" value="KAG5605186.1"/>
    <property type="molecule type" value="Genomic_DNA"/>
</dbReference>
<proteinExistence type="predicted"/>
<dbReference type="Proteomes" id="UP000824120">
    <property type="component" value="Chromosome 5"/>
</dbReference>
<sequence>MVPQGRSHFLFFQLEGISEMYIKLEGLLLISHLPSLRSGGRLVLLSSRKKYYNPLDFLGFLEWMLPAVTIESGYIHD</sequence>
<dbReference type="AlphaFoldDB" id="A0A9J5YXP9"/>
<name>A0A9J5YXP9_SOLCO</name>
<evidence type="ECO:0000313" key="2">
    <source>
        <dbReference type="Proteomes" id="UP000824120"/>
    </source>
</evidence>
<evidence type="ECO:0000313" key="1">
    <source>
        <dbReference type="EMBL" id="KAG5605186.1"/>
    </source>
</evidence>